<organism evidence="2 3">
    <name type="scientific">Helicobacter winghamensis</name>
    <dbReference type="NCBI Taxonomy" id="157268"/>
    <lineage>
        <taxon>Bacteria</taxon>
        <taxon>Pseudomonadati</taxon>
        <taxon>Campylobacterota</taxon>
        <taxon>Epsilonproteobacteria</taxon>
        <taxon>Campylobacterales</taxon>
        <taxon>Helicobacteraceae</taxon>
        <taxon>Helicobacter</taxon>
    </lineage>
</organism>
<proteinExistence type="predicted"/>
<evidence type="ECO:0000256" key="1">
    <source>
        <dbReference type="SAM" id="Phobius"/>
    </source>
</evidence>
<keyword evidence="3" id="KW-1185">Reference proteome</keyword>
<dbReference type="AlphaFoldDB" id="A0A2N3PK80"/>
<evidence type="ECO:0000313" key="3">
    <source>
        <dbReference type="Proteomes" id="UP000233350"/>
    </source>
</evidence>
<sequence>MKKILQKIFLGILLSPLYLFANKDVWGQLEGHFTTQAEEATSSIASMISTFSATIGIIWIVIMMVIAKFQPERFKDNLKLLIGVTMLLGIIYGISTALK</sequence>
<gene>
    <name evidence="2" type="ORF">BCM31_01225</name>
</gene>
<reference evidence="2 3" key="1">
    <citation type="submission" date="2016-07" db="EMBL/GenBank/DDBJ databases">
        <title>Detection of Helicobacter winghamensis from caecal content of red fox (Vulpes vulpes).</title>
        <authorList>
            <person name="Zanoni R.G."/>
            <person name="Florio D."/>
            <person name="Caffara M."/>
            <person name="Renzi M."/>
            <person name="Parisi A."/>
            <person name="Pasquali F."/>
            <person name="Manfreda G."/>
        </authorList>
    </citation>
    <scope>NUCLEOTIDE SEQUENCE [LARGE SCALE GENOMIC DNA]</scope>
    <source>
        <strain evidence="2 3">295_13</strain>
    </source>
</reference>
<keyword evidence="1" id="KW-1133">Transmembrane helix</keyword>
<comment type="caution">
    <text evidence="2">The sequence shown here is derived from an EMBL/GenBank/DDBJ whole genome shotgun (WGS) entry which is preliminary data.</text>
</comment>
<accession>A0A2N3PK80</accession>
<dbReference type="RefSeq" id="WP_101312982.1">
    <property type="nucleotide sequence ID" value="NZ_CP063528.1"/>
</dbReference>
<evidence type="ECO:0000313" key="2">
    <source>
        <dbReference type="EMBL" id="PKT81835.1"/>
    </source>
</evidence>
<dbReference type="Proteomes" id="UP000233350">
    <property type="component" value="Unassembled WGS sequence"/>
</dbReference>
<keyword evidence="1" id="KW-0812">Transmembrane</keyword>
<protein>
    <submittedName>
        <fullName evidence="2">Uncharacterized protein</fullName>
    </submittedName>
</protein>
<feature type="transmembrane region" description="Helical" evidence="1">
    <location>
        <begin position="78"/>
        <end position="98"/>
    </location>
</feature>
<keyword evidence="1" id="KW-0472">Membrane</keyword>
<dbReference type="EMBL" id="MBPK01000011">
    <property type="protein sequence ID" value="PKT81835.1"/>
    <property type="molecule type" value="Genomic_DNA"/>
</dbReference>
<feature type="transmembrane region" description="Helical" evidence="1">
    <location>
        <begin position="43"/>
        <end position="66"/>
    </location>
</feature>
<name>A0A2N3PK80_9HELI</name>